<proteinExistence type="predicted"/>
<protein>
    <submittedName>
        <fullName evidence="2">Heat shock protein DnaJ</fullName>
    </submittedName>
</protein>
<dbReference type="Proteomes" id="UP000244855">
    <property type="component" value="Unassembled WGS sequence"/>
</dbReference>
<dbReference type="PANTHER" id="PTHR43908">
    <property type="entry name" value="AT29763P-RELATED"/>
    <property type="match status" value="1"/>
</dbReference>
<evidence type="ECO:0000313" key="2">
    <source>
        <dbReference type="EMBL" id="PVI02548.1"/>
    </source>
</evidence>
<dbReference type="InterPro" id="IPR051100">
    <property type="entry name" value="DnaJ_subfamily_B/C"/>
</dbReference>
<dbReference type="Gene3D" id="1.10.287.110">
    <property type="entry name" value="DnaJ domain"/>
    <property type="match status" value="1"/>
</dbReference>
<sequence>MAPPPPTEDYYFILAVSQSATPDEITRSYRQLALQLHPDRNKKPEATATFQLLGRAYETLNDAEQRQNYDR</sequence>
<dbReference type="GO" id="GO:0005789">
    <property type="term" value="C:endoplasmic reticulum membrane"/>
    <property type="evidence" value="ECO:0007669"/>
    <property type="project" value="TreeGrafter"/>
</dbReference>
<feature type="domain" description="J" evidence="1">
    <location>
        <begin position="9"/>
        <end position="71"/>
    </location>
</feature>
<dbReference type="SMART" id="SM00271">
    <property type="entry name" value="DnaJ"/>
    <property type="match status" value="1"/>
</dbReference>
<accession>A0A2V1DW17</accession>
<dbReference type="GO" id="GO:0071218">
    <property type="term" value="P:cellular response to misfolded protein"/>
    <property type="evidence" value="ECO:0007669"/>
    <property type="project" value="TreeGrafter"/>
</dbReference>
<dbReference type="InterPro" id="IPR001623">
    <property type="entry name" value="DnaJ_domain"/>
</dbReference>
<dbReference type="CDD" id="cd06257">
    <property type="entry name" value="DnaJ"/>
    <property type="match status" value="1"/>
</dbReference>
<dbReference type="PANTHER" id="PTHR43908:SF3">
    <property type="entry name" value="AT29763P-RELATED"/>
    <property type="match status" value="1"/>
</dbReference>
<name>A0A2V1DW17_9PLEO</name>
<dbReference type="InterPro" id="IPR018253">
    <property type="entry name" value="DnaJ_domain_CS"/>
</dbReference>
<reference evidence="2 3" key="1">
    <citation type="journal article" date="2018" name="Sci. Rep.">
        <title>Comparative genomics provides insights into the lifestyle and reveals functional heterogeneity of dark septate endophytic fungi.</title>
        <authorList>
            <person name="Knapp D.G."/>
            <person name="Nemeth J.B."/>
            <person name="Barry K."/>
            <person name="Hainaut M."/>
            <person name="Henrissat B."/>
            <person name="Johnson J."/>
            <person name="Kuo A."/>
            <person name="Lim J.H.P."/>
            <person name="Lipzen A."/>
            <person name="Nolan M."/>
            <person name="Ohm R.A."/>
            <person name="Tamas L."/>
            <person name="Grigoriev I.V."/>
            <person name="Spatafora J.W."/>
            <person name="Nagy L.G."/>
            <person name="Kovacs G.M."/>
        </authorList>
    </citation>
    <scope>NUCLEOTIDE SEQUENCE [LARGE SCALE GENOMIC DNA]</scope>
    <source>
        <strain evidence="2 3">DSE2036</strain>
    </source>
</reference>
<dbReference type="OrthoDB" id="442087at2759"/>
<feature type="non-terminal residue" evidence="2">
    <location>
        <position position="71"/>
    </location>
</feature>
<gene>
    <name evidence="2" type="ORF">DM02DRAFT_489431</name>
</gene>
<dbReference type="EMBL" id="KZ805341">
    <property type="protein sequence ID" value="PVI02548.1"/>
    <property type="molecule type" value="Genomic_DNA"/>
</dbReference>
<dbReference type="PROSITE" id="PS00636">
    <property type="entry name" value="DNAJ_1"/>
    <property type="match status" value="1"/>
</dbReference>
<organism evidence="2 3">
    <name type="scientific">Periconia macrospinosa</name>
    <dbReference type="NCBI Taxonomy" id="97972"/>
    <lineage>
        <taxon>Eukaryota</taxon>
        <taxon>Fungi</taxon>
        <taxon>Dikarya</taxon>
        <taxon>Ascomycota</taxon>
        <taxon>Pezizomycotina</taxon>
        <taxon>Dothideomycetes</taxon>
        <taxon>Pleosporomycetidae</taxon>
        <taxon>Pleosporales</taxon>
        <taxon>Massarineae</taxon>
        <taxon>Periconiaceae</taxon>
        <taxon>Periconia</taxon>
    </lineage>
</organism>
<dbReference type="PROSITE" id="PS50076">
    <property type="entry name" value="DNAJ_2"/>
    <property type="match status" value="1"/>
</dbReference>
<dbReference type="SUPFAM" id="SSF46565">
    <property type="entry name" value="Chaperone J-domain"/>
    <property type="match status" value="1"/>
</dbReference>
<keyword evidence="2" id="KW-0346">Stress response</keyword>
<dbReference type="InterPro" id="IPR036869">
    <property type="entry name" value="J_dom_sf"/>
</dbReference>
<dbReference type="STRING" id="97972.A0A2V1DW17"/>
<dbReference type="PRINTS" id="PR00625">
    <property type="entry name" value="JDOMAIN"/>
</dbReference>
<dbReference type="GO" id="GO:0030544">
    <property type="term" value="F:Hsp70 protein binding"/>
    <property type="evidence" value="ECO:0007669"/>
    <property type="project" value="TreeGrafter"/>
</dbReference>
<evidence type="ECO:0000259" key="1">
    <source>
        <dbReference type="PROSITE" id="PS50076"/>
    </source>
</evidence>
<evidence type="ECO:0000313" key="3">
    <source>
        <dbReference type="Proteomes" id="UP000244855"/>
    </source>
</evidence>
<keyword evidence="3" id="KW-1185">Reference proteome</keyword>
<dbReference type="Pfam" id="PF00226">
    <property type="entry name" value="DnaJ"/>
    <property type="match status" value="1"/>
</dbReference>
<dbReference type="AlphaFoldDB" id="A0A2V1DW17"/>